<keyword evidence="5" id="KW-1185">Reference proteome</keyword>
<keyword evidence="4" id="KW-0540">Nuclease</keyword>
<dbReference type="GO" id="GO:0004519">
    <property type="term" value="F:endonuclease activity"/>
    <property type="evidence" value="ECO:0007669"/>
    <property type="project" value="UniProtKB-KW"/>
</dbReference>
<organism evidence="4 5">
    <name type="scientific">Oceanicella actignis</name>
    <dbReference type="NCBI Taxonomy" id="1189325"/>
    <lineage>
        <taxon>Bacteria</taxon>
        <taxon>Pseudomonadati</taxon>
        <taxon>Pseudomonadota</taxon>
        <taxon>Alphaproteobacteria</taxon>
        <taxon>Rhodobacterales</taxon>
        <taxon>Paracoccaceae</taxon>
        <taxon>Oceanicella</taxon>
    </lineage>
</organism>
<dbReference type="InterPro" id="IPR036691">
    <property type="entry name" value="Endo/exonu/phosph_ase_sf"/>
</dbReference>
<protein>
    <submittedName>
        <fullName evidence="4">Endonuclease/Exonuclease/phosphatase family protein</fullName>
    </submittedName>
</protein>
<dbReference type="STRING" id="1189325.SAMN04488119_101369"/>
<dbReference type="InterPro" id="IPR006311">
    <property type="entry name" value="TAT_signal"/>
</dbReference>
<evidence type="ECO:0000313" key="5">
    <source>
        <dbReference type="Proteomes" id="UP000184066"/>
    </source>
</evidence>
<evidence type="ECO:0000259" key="3">
    <source>
        <dbReference type="Pfam" id="PF03372"/>
    </source>
</evidence>
<feature type="region of interest" description="Disordered" evidence="1">
    <location>
        <begin position="309"/>
        <end position="346"/>
    </location>
</feature>
<name>A0A1M7SXA7_9RHOB</name>
<keyword evidence="4" id="KW-0378">Hydrolase</keyword>
<evidence type="ECO:0000256" key="2">
    <source>
        <dbReference type="SAM" id="SignalP"/>
    </source>
</evidence>
<keyword evidence="4" id="KW-0255">Endonuclease</keyword>
<accession>A0A1M7SXA7</accession>
<dbReference type="OrthoDB" id="292013at2"/>
<dbReference type="AlphaFoldDB" id="A0A1M7SXA7"/>
<evidence type="ECO:0000256" key="1">
    <source>
        <dbReference type="SAM" id="MobiDB-lite"/>
    </source>
</evidence>
<evidence type="ECO:0000313" key="4">
    <source>
        <dbReference type="EMBL" id="SHN63153.1"/>
    </source>
</evidence>
<dbReference type="GO" id="GO:0004527">
    <property type="term" value="F:exonuclease activity"/>
    <property type="evidence" value="ECO:0007669"/>
    <property type="project" value="UniProtKB-KW"/>
</dbReference>
<sequence length="412" mass="42958">MIGRRAFVAGAALAAACRLAALPAAAAAEQAGAWPPPPAAGAIRVATFNASLSRRGPGLAWKAIAQGRDPQPRAVAEIIRRVRPDILLINELDHDPEGLALRALADVLRRPADGLPGVDYPHLFSAPVNAGEPSGLDLDGDGVATGPGDAFGWGAFPGQYGMALLSRFPIDAARARSFRLLKWAQMPDSLLPVAHYGPAAPALRLSSKSHWDVPAMLPGGVELRILASHSTPPVFDGPEDRNGRRNHDEIRFWLDYLAGADWIVDDAGVAGGLPAGAAFVIMGDLNADPQDGEARREAIRALLASPLVQDPRPASPGAAAAAAAQGGENARHRGDPALDTADWRDKGGPGNLRVDYVLPAAGLRVAGAGVFWPAPHDPLARLVKGGRRPASSDHRLVWVDLLAPGAGASPRP</sequence>
<reference evidence="4 5" key="1">
    <citation type="submission" date="2016-12" db="EMBL/GenBank/DDBJ databases">
        <authorList>
            <person name="Song W.-J."/>
            <person name="Kurnit D.M."/>
        </authorList>
    </citation>
    <scope>NUCLEOTIDE SEQUENCE [LARGE SCALE GENOMIC DNA]</scope>
    <source>
        <strain evidence="4 5">CGMCC 1.10808</strain>
    </source>
</reference>
<feature type="compositionally biased region" description="Basic and acidic residues" evidence="1">
    <location>
        <begin position="329"/>
        <end position="346"/>
    </location>
</feature>
<keyword evidence="4" id="KW-0269">Exonuclease</keyword>
<dbReference type="EMBL" id="FRDL01000003">
    <property type="protein sequence ID" value="SHN63153.1"/>
    <property type="molecule type" value="Genomic_DNA"/>
</dbReference>
<proteinExistence type="predicted"/>
<dbReference type="Proteomes" id="UP000184066">
    <property type="component" value="Unassembled WGS sequence"/>
</dbReference>
<feature type="chain" id="PRO_5009929323" evidence="2">
    <location>
        <begin position="27"/>
        <end position="412"/>
    </location>
</feature>
<feature type="domain" description="Endonuclease/exonuclease/phosphatase" evidence="3">
    <location>
        <begin position="47"/>
        <end position="394"/>
    </location>
</feature>
<gene>
    <name evidence="4" type="ORF">SAMN05216200_103371</name>
</gene>
<dbReference type="Gene3D" id="3.60.10.10">
    <property type="entry name" value="Endonuclease/exonuclease/phosphatase"/>
    <property type="match status" value="1"/>
</dbReference>
<keyword evidence="2" id="KW-0732">Signal</keyword>
<dbReference type="PROSITE" id="PS51318">
    <property type="entry name" value="TAT"/>
    <property type="match status" value="1"/>
</dbReference>
<dbReference type="SUPFAM" id="SSF56219">
    <property type="entry name" value="DNase I-like"/>
    <property type="match status" value="1"/>
</dbReference>
<dbReference type="Pfam" id="PF03372">
    <property type="entry name" value="Exo_endo_phos"/>
    <property type="match status" value="1"/>
</dbReference>
<dbReference type="RefSeq" id="WP_072746925.1">
    <property type="nucleotide sequence ID" value="NZ_FOHL01000001.1"/>
</dbReference>
<dbReference type="InterPro" id="IPR005135">
    <property type="entry name" value="Endo/exonuclease/phosphatase"/>
</dbReference>
<feature type="signal peptide" evidence="2">
    <location>
        <begin position="1"/>
        <end position="26"/>
    </location>
</feature>
<dbReference type="PROSITE" id="PS51257">
    <property type="entry name" value="PROKAR_LIPOPROTEIN"/>
    <property type="match status" value="1"/>
</dbReference>